<reference evidence="1 2" key="1">
    <citation type="submission" date="2024-01" db="EMBL/GenBank/DDBJ databases">
        <title>The genomes of 5 underutilized Papilionoideae crops provide insights into root nodulation and disease resistanc.</title>
        <authorList>
            <person name="Jiang F."/>
        </authorList>
    </citation>
    <scope>NUCLEOTIDE SEQUENCE [LARGE SCALE GENOMIC DNA]</scope>
    <source>
        <strain evidence="1">JINMINGXINNONG_FW02</strain>
        <tissue evidence="1">Leaves</tissue>
    </source>
</reference>
<dbReference type="EMBL" id="JAYMYR010000009">
    <property type="protein sequence ID" value="KAK7342304.1"/>
    <property type="molecule type" value="Genomic_DNA"/>
</dbReference>
<dbReference type="AlphaFoldDB" id="A0AAN9QNL2"/>
<evidence type="ECO:0000313" key="2">
    <source>
        <dbReference type="Proteomes" id="UP001374584"/>
    </source>
</evidence>
<organism evidence="1 2">
    <name type="scientific">Phaseolus coccineus</name>
    <name type="common">Scarlet runner bean</name>
    <name type="synonym">Phaseolus multiflorus</name>
    <dbReference type="NCBI Taxonomy" id="3886"/>
    <lineage>
        <taxon>Eukaryota</taxon>
        <taxon>Viridiplantae</taxon>
        <taxon>Streptophyta</taxon>
        <taxon>Embryophyta</taxon>
        <taxon>Tracheophyta</taxon>
        <taxon>Spermatophyta</taxon>
        <taxon>Magnoliopsida</taxon>
        <taxon>eudicotyledons</taxon>
        <taxon>Gunneridae</taxon>
        <taxon>Pentapetalae</taxon>
        <taxon>rosids</taxon>
        <taxon>fabids</taxon>
        <taxon>Fabales</taxon>
        <taxon>Fabaceae</taxon>
        <taxon>Papilionoideae</taxon>
        <taxon>50 kb inversion clade</taxon>
        <taxon>NPAAA clade</taxon>
        <taxon>indigoferoid/millettioid clade</taxon>
        <taxon>Phaseoleae</taxon>
        <taxon>Phaseolus</taxon>
    </lineage>
</organism>
<gene>
    <name evidence="1" type="ORF">VNO80_25251</name>
</gene>
<protein>
    <submittedName>
        <fullName evidence="1">Uncharacterized protein</fullName>
    </submittedName>
</protein>
<accession>A0AAN9QNL2</accession>
<comment type="caution">
    <text evidence="1">The sequence shown here is derived from an EMBL/GenBank/DDBJ whole genome shotgun (WGS) entry which is preliminary data.</text>
</comment>
<dbReference type="Proteomes" id="UP001374584">
    <property type="component" value="Unassembled WGS sequence"/>
</dbReference>
<name>A0AAN9QNL2_PHACN</name>
<keyword evidence="2" id="KW-1185">Reference proteome</keyword>
<sequence length="106" mass="11743">MTRIESSKEPCNEKDRRLRITSINGLELNLHVGKDKELASITMKIQKFPYMGFHSMKANKTEGSLFSRVSVFSSLWSSQQGGVDAVLKLRPSVSSGAVKELGENVV</sequence>
<evidence type="ECO:0000313" key="1">
    <source>
        <dbReference type="EMBL" id="KAK7342304.1"/>
    </source>
</evidence>
<proteinExistence type="predicted"/>